<comment type="subcellular location">
    <subcellularLocation>
        <location evidence="2">Cytoplasm</location>
    </subcellularLocation>
    <subcellularLocation>
        <location evidence="1">Nucleus</location>
    </subcellularLocation>
</comment>
<evidence type="ECO:0000256" key="9">
    <source>
        <dbReference type="PROSITE-ProRule" id="PRU00290"/>
    </source>
</evidence>
<dbReference type="InterPro" id="IPR013577">
    <property type="entry name" value="LLGL2"/>
</dbReference>
<evidence type="ECO:0000256" key="2">
    <source>
        <dbReference type="ARBA" id="ARBA00004496"/>
    </source>
</evidence>
<dbReference type="SUPFAM" id="SSF58038">
    <property type="entry name" value="SNARE fusion complex"/>
    <property type="match status" value="1"/>
</dbReference>
<keyword evidence="9 10" id="KW-0175">Coiled coil</keyword>
<dbReference type="PANTHER" id="PTHR10241:SF25">
    <property type="entry name" value="TOMOSYN, ISOFORM C"/>
    <property type="match status" value="1"/>
</dbReference>
<keyword evidence="8" id="KW-0853">WD repeat</keyword>
<evidence type="ECO:0000256" key="1">
    <source>
        <dbReference type="ARBA" id="ARBA00004123"/>
    </source>
</evidence>
<evidence type="ECO:0000256" key="6">
    <source>
        <dbReference type="ARBA" id="ARBA00022490"/>
    </source>
</evidence>
<reference evidence="13 14" key="1">
    <citation type="submission" date="2021-04" db="EMBL/GenBank/DDBJ databases">
        <authorList>
            <person name="Bliznina A."/>
        </authorList>
    </citation>
    <scope>NUCLEOTIDE SEQUENCE [LARGE SCALE GENOMIC DNA]</scope>
</reference>
<evidence type="ECO:0000256" key="4">
    <source>
        <dbReference type="ARBA" id="ARBA00022448"/>
    </source>
</evidence>
<gene>
    <name evidence="13" type="ORF">OKIOD_LOCUS1533</name>
</gene>
<feature type="repeat" description="WD" evidence="8">
    <location>
        <begin position="212"/>
        <end position="246"/>
    </location>
</feature>
<sequence length="968" mass="108500">MSRDIWPENGLHSQGQMLKINNLFRQGFPTGASSFDIDPVQELVVIGTRFGAVRIFGRKGVDVSFEHASQTELTNLTFIVNKGYLVTVGDGYNLHLWDLNSPRPTLLHTLRFSSERVSYVYSPVESDWLFVGTEKGNIHIVQLPSFQLSSYTIHWNKAIELSCRSRPGKICQIQENPYDSNKLLLGFESGYLVLWNISEKNAELRFRCHAELTCLFWHHEGKQFMTGHKDGQLAIWNVKSSEPTAKFNPYQDDKESEAERVRSGSKFSPIEQVAWFGKSNGDKRNLVSVLRGSDVSMLEMDYKILSFKPILKSPWTCENEPPKSLMILLERDWVTIDLDPQKKFAVIPNPHAVDIHESPVTAVKYIADEKSILTKLLLHSSSKSATQEKAPESWPIGGGELADVEEQQSEILIMGHESGSLKFWVLADLFDPQSIAGLIDTDCEEPLAIMSIELCLHTQTLAVCGAAGHVLVFNFDNCLLERVTSLARGRCHLRLRSNLQQQSGNFQLVAALECLESEDDLAKIFSLSINTHWGIVVVGTTNGVIVFDYIQKKKILAMSTADLQTSIDSRASRSKSQGLTDIIEMENQKSLDNEQIKPQSSPNARRGWRTSKVFSWKSSMSSGKSSIASSMASSDGSFSQSLATSIDDHSMASSCNRLNSIYDDSVISDSGDAINCLETCITPEKKEAGANDLARLPVRKSQIICLRSPLVSILFFESDRIISCTNAQNKLPDAEKFYNIIAAERQIKVVSACSRNNKDVNIAPEDFGLLYKVQGVEVGNTSYLACFSTAGNILFYSLPGLKLLLNVSYVPRVNQRILSTMSFINNGRGTYLMSPFEIQHFCYTKESFDEQSRHQPKLIREVALRDRPSTSFFGSIFSSRTNSNNRSELFGETKNSSQIATFIPGDLDRETSGLAGELAKMRQNVMKRQENLQSCTDETEKMKESASQFQTNAKQLKEKFKTKKWFQL</sequence>
<comment type="similarity">
    <text evidence="3">Belongs to the WD repeat L(2)GL family.</text>
</comment>
<keyword evidence="7" id="KW-0539">Nucleus</keyword>
<dbReference type="Gene3D" id="1.20.5.110">
    <property type="match status" value="1"/>
</dbReference>
<dbReference type="InterPro" id="IPR042855">
    <property type="entry name" value="V_SNARE_CC"/>
</dbReference>
<keyword evidence="6" id="KW-0963">Cytoplasm</keyword>
<dbReference type="InterPro" id="IPR013905">
    <property type="entry name" value="Lgl_C_dom"/>
</dbReference>
<evidence type="ECO:0000313" key="13">
    <source>
        <dbReference type="EMBL" id="CAG5081848.1"/>
    </source>
</evidence>
<feature type="domain" description="V-SNARE coiled-coil homology" evidence="12">
    <location>
        <begin position="903"/>
        <end position="963"/>
    </location>
</feature>
<dbReference type="Proteomes" id="UP001158576">
    <property type="component" value="Chromosome PAR"/>
</dbReference>
<feature type="coiled-coil region" evidence="10">
    <location>
        <begin position="918"/>
        <end position="959"/>
    </location>
</feature>
<accession>A0ABN7RNG7</accession>
<keyword evidence="5" id="KW-0268">Exocytosis</keyword>
<protein>
    <submittedName>
        <fullName evidence="13">Oidioi.mRNA.OKI2018_I69.PAR.g9975.t1.cds</fullName>
    </submittedName>
</protein>
<evidence type="ECO:0000259" key="12">
    <source>
        <dbReference type="PROSITE" id="PS50892"/>
    </source>
</evidence>
<dbReference type="InterPro" id="IPR015943">
    <property type="entry name" value="WD40/YVTN_repeat-like_dom_sf"/>
</dbReference>
<proteinExistence type="inferred from homology"/>
<dbReference type="Pfam" id="PF16755">
    <property type="entry name" value="Beta-prop_NUP159_NUP214"/>
    <property type="match status" value="1"/>
</dbReference>
<dbReference type="PROSITE" id="PS50892">
    <property type="entry name" value="V_SNARE"/>
    <property type="match status" value="1"/>
</dbReference>
<keyword evidence="4" id="KW-0813">Transport</keyword>
<evidence type="ECO:0000313" key="14">
    <source>
        <dbReference type="Proteomes" id="UP001158576"/>
    </source>
</evidence>
<evidence type="ECO:0000256" key="10">
    <source>
        <dbReference type="SAM" id="Coils"/>
    </source>
</evidence>
<dbReference type="Pfam" id="PF08366">
    <property type="entry name" value="LLGL"/>
    <property type="match status" value="1"/>
</dbReference>
<dbReference type="InterPro" id="IPR036322">
    <property type="entry name" value="WD40_repeat_dom_sf"/>
</dbReference>
<keyword evidence="14" id="KW-1185">Reference proteome</keyword>
<dbReference type="SMART" id="SM00320">
    <property type="entry name" value="WD40"/>
    <property type="match status" value="5"/>
</dbReference>
<evidence type="ECO:0000256" key="3">
    <source>
        <dbReference type="ARBA" id="ARBA00008070"/>
    </source>
</evidence>
<evidence type="ECO:0000256" key="11">
    <source>
        <dbReference type="SAM" id="MobiDB-lite"/>
    </source>
</evidence>
<dbReference type="PANTHER" id="PTHR10241">
    <property type="entry name" value="LETHAL 2 GIANT LARVAE PROTEIN"/>
    <property type="match status" value="1"/>
</dbReference>
<name>A0ABN7RNG7_OIKDI</name>
<dbReference type="Pfam" id="PF08596">
    <property type="entry name" value="Lgl_C"/>
    <property type="match status" value="1"/>
</dbReference>
<evidence type="ECO:0000256" key="7">
    <source>
        <dbReference type="ARBA" id="ARBA00023242"/>
    </source>
</evidence>
<dbReference type="PROSITE" id="PS50082">
    <property type="entry name" value="WD_REPEATS_2"/>
    <property type="match status" value="1"/>
</dbReference>
<dbReference type="InterPro" id="IPR039462">
    <property type="entry name" value="Nup159/Nup146_N"/>
</dbReference>
<evidence type="ECO:0000256" key="8">
    <source>
        <dbReference type="PROSITE-ProRule" id="PRU00221"/>
    </source>
</evidence>
<dbReference type="CDD" id="cd15873">
    <property type="entry name" value="R-SNARE_STXBP5_6"/>
    <property type="match status" value="1"/>
</dbReference>
<dbReference type="SUPFAM" id="SSF50978">
    <property type="entry name" value="WD40 repeat-like"/>
    <property type="match status" value="2"/>
</dbReference>
<dbReference type="Gene3D" id="2.130.10.10">
    <property type="entry name" value="YVTN repeat-like/Quinoprotein amine dehydrogenase"/>
    <property type="match status" value="2"/>
</dbReference>
<dbReference type="InterPro" id="IPR001680">
    <property type="entry name" value="WD40_rpt"/>
</dbReference>
<dbReference type="EMBL" id="OU015568">
    <property type="protein sequence ID" value="CAG5081848.1"/>
    <property type="molecule type" value="Genomic_DNA"/>
</dbReference>
<evidence type="ECO:0000256" key="5">
    <source>
        <dbReference type="ARBA" id="ARBA00022483"/>
    </source>
</evidence>
<feature type="region of interest" description="Disordered" evidence="11">
    <location>
        <begin position="587"/>
        <end position="609"/>
    </location>
</feature>
<organism evidence="13 14">
    <name type="scientific">Oikopleura dioica</name>
    <name type="common">Tunicate</name>
    <dbReference type="NCBI Taxonomy" id="34765"/>
    <lineage>
        <taxon>Eukaryota</taxon>
        <taxon>Metazoa</taxon>
        <taxon>Chordata</taxon>
        <taxon>Tunicata</taxon>
        <taxon>Appendicularia</taxon>
        <taxon>Copelata</taxon>
        <taxon>Oikopleuridae</taxon>
        <taxon>Oikopleura</taxon>
    </lineage>
</organism>